<keyword evidence="3" id="KW-1185">Reference proteome</keyword>
<evidence type="ECO:0000313" key="3">
    <source>
        <dbReference type="Proteomes" id="UP000195062"/>
    </source>
</evidence>
<feature type="region of interest" description="Disordered" evidence="1">
    <location>
        <begin position="25"/>
        <end position="46"/>
    </location>
</feature>
<accession>A0A251XI43</accession>
<dbReference type="Proteomes" id="UP000195062">
    <property type="component" value="Unassembled WGS sequence"/>
</dbReference>
<organism evidence="2 3">
    <name type="scientific">Clavibacter michiganensis subsp. michiganensis</name>
    <dbReference type="NCBI Taxonomy" id="33013"/>
    <lineage>
        <taxon>Bacteria</taxon>
        <taxon>Bacillati</taxon>
        <taxon>Actinomycetota</taxon>
        <taxon>Actinomycetes</taxon>
        <taxon>Micrococcales</taxon>
        <taxon>Microbacteriaceae</taxon>
        <taxon>Clavibacter</taxon>
    </lineage>
</organism>
<protein>
    <submittedName>
        <fullName evidence="2">Uncharacterized protein</fullName>
    </submittedName>
</protein>
<comment type="caution">
    <text evidence="2">The sequence shown here is derived from an EMBL/GenBank/DDBJ whole genome shotgun (WGS) entry which is preliminary data.</text>
</comment>
<dbReference type="AlphaFoldDB" id="A0A251XI43"/>
<proteinExistence type="predicted"/>
<name>A0A251XI43_CLAMM</name>
<reference evidence="2 3" key="1">
    <citation type="submission" date="2016-08" db="EMBL/GenBank/DDBJ databases">
        <title>Genome sequence of Clavibacter michiganensis subsp. michiganensis strain CASJ007.</title>
        <authorList>
            <person name="Thapa S.P."/>
            <person name="Coaker G."/>
        </authorList>
    </citation>
    <scope>NUCLEOTIDE SEQUENCE [LARGE SCALE GENOMIC DNA]</scope>
    <source>
        <strain evidence="2">CASJ007</strain>
    </source>
</reference>
<gene>
    <name evidence="2" type="ORF">CMMCAS07_12220</name>
</gene>
<sequence>MRCVSWPTYFESLPAMKLTKSSAISRCSSSETRPTHGAAQRPMSPSRHGRFVWRARLNVLSEQDRIGNTFSRWSTVSRMAQTLV</sequence>
<evidence type="ECO:0000256" key="1">
    <source>
        <dbReference type="SAM" id="MobiDB-lite"/>
    </source>
</evidence>
<evidence type="ECO:0000313" key="2">
    <source>
        <dbReference type="EMBL" id="OUE02775.1"/>
    </source>
</evidence>
<dbReference type="EMBL" id="MDHH01000002">
    <property type="protein sequence ID" value="OUE02775.1"/>
    <property type="molecule type" value="Genomic_DNA"/>
</dbReference>